<protein>
    <submittedName>
        <fullName evidence="1">Uncharacterized protein</fullName>
    </submittedName>
</protein>
<proteinExistence type="predicted"/>
<name>A0A1H4U207_RHOJO</name>
<reference evidence="2" key="1">
    <citation type="submission" date="2016-10" db="EMBL/GenBank/DDBJ databases">
        <authorList>
            <person name="Varghese N."/>
        </authorList>
    </citation>
    <scope>NUCLEOTIDE SEQUENCE [LARGE SCALE GENOMIC DNA]</scope>
    <source>
        <strain evidence="2">DSM 44719</strain>
    </source>
</reference>
<evidence type="ECO:0000313" key="2">
    <source>
        <dbReference type="Proteomes" id="UP000183407"/>
    </source>
</evidence>
<gene>
    <name evidence="1" type="ORF">SAMN04490220_2146</name>
</gene>
<dbReference type="AlphaFoldDB" id="A0A1H4U207"/>
<dbReference type="EMBL" id="FNTL01000004">
    <property type="protein sequence ID" value="SEC62776.1"/>
    <property type="molecule type" value="Genomic_DNA"/>
</dbReference>
<sequence>MTTLRGVPMTFLRINYQLLRIPLQLVEHIAITQLDEQAPTRLAYERLLIQCDRAAAYLLGDENADGRAAELHRHTAAVRVEIARRQQRVDATNATLLDLQRARFHQRRQARRGTDPA</sequence>
<organism evidence="1 2">
    <name type="scientific">Rhodococcus jostii</name>
    <dbReference type="NCBI Taxonomy" id="132919"/>
    <lineage>
        <taxon>Bacteria</taxon>
        <taxon>Bacillati</taxon>
        <taxon>Actinomycetota</taxon>
        <taxon>Actinomycetes</taxon>
        <taxon>Mycobacteriales</taxon>
        <taxon>Nocardiaceae</taxon>
        <taxon>Rhodococcus</taxon>
    </lineage>
</organism>
<dbReference type="Proteomes" id="UP000183407">
    <property type="component" value="Unassembled WGS sequence"/>
</dbReference>
<evidence type="ECO:0000313" key="1">
    <source>
        <dbReference type="EMBL" id="SEC62776.1"/>
    </source>
</evidence>
<accession>A0A1H4U207</accession>